<dbReference type="EMBL" id="AOGT01001684">
    <property type="protein sequence ID" value="EMG47181.1"/>
    <property type="molecule type" value="Genomic_DNA"/>
</dbReference>
<feature type="compositionally biased region" description="Acidic residues" evidence="1">
    <location>
        <begin position="95"/>
        <end position="108"/>
    </location>
</feature>
<organism evidence="3 4">
    <name type="scientific">Candida maltosa (strain Xu316)</name>
    <name type="common">Yeast</name>
    <dbReference type="NCBI Taxonomy" id="1245528"/>
    <lineage>
        <taxon>Eukaryota</taxon>
        <taxon>Fungi</taxon>
        <taxon>Dikarya</taxon>
        <taxon>Ascomycota</taxon>
        <taxon>Saccharomycotina</taxon>
        <taxon>Pichiomycetes</taxon>
        <taxon>Debaryomycetaceae</taxon>
        <taxon>Candida/Lodderomyces clade</taxon>
        <taxon>Candida</taxon>
    </lineage>
</organism>
<gene>
    <name evidence="3" type="ORF">G210_2522</name>
</gene>
<keyword evidence="2" id="KW-1133">Transmembrane helix</keyword>
<dbReference type="InterPro" id="IPR021460">
    <property type="entry name" value="DUF3112"/>
</dbReference>
<feature type="non-terminal residue" evidence="3">
    <location>
        <position position="1"/>
    </location>
</feature>
<feature type="transmembrane region" description="Helical" evidence="2">
    <location>
        <begin position="13"/>
        <end position="32"/>
    </location>
</feature>
<proteinExistence type="predicted"/>
<reference evidence="3 4" key="1">
    <citation type="submission" date="2013-02" db="EMBL/GenBank/DDBJ databases">
        <title>Genome sequence of Candida maltosa Xu316, a potential industrial strain for xylitol and ethanol production.</title>
        <authorList>
            <person name="Yu J."/>
            <person name="Wang Q."/>
            <person name="Geng X."/>
            <person name="Bao W."/>
            <person name="He P."/>
            <person name="Cai J."/>
        </authorList>
    </citation>
    <scope>NUCLEOTIDE SEQUENCE [LARGE SCALE GENOMIC DNA]</scope>
    <source>
        <strain evidence="4">Xu316</strain>
    </source>
</reference>
<dbReference type="OrthoDB" id="4101803at2759"/>
<evidence type="ECO:0000313" key="4">
    <source>
        <dbReference type="Proteomes" id="UP000011777"/>
    </source>
</evidence>
<name>M3ILD9_CANMX</name>
<comment type="caution">
    <text evidence="3">The sequence shown here is derived from an EMBL/GenBank/DDBJ whole genome shotgun (WGS) entry which is preliminary data.</text>
</comment>
<feature type="region of interest" description="Disordered" evidence="1">
    <location>
        <begin position="58"/>
        <end position="139"/>
    </location>
</feature>
<dbReference type="PANTHER" id="PTHR35184:SF1">
    <property type="entry name" value="INTEGRAL MEMBRANE PROTEIN"/>
    <property type="match status" value="1"/>
</dbReference>
<keyword evidence="2" id="KW-0472">Membrane</keyword>
<protein>
    <submittedName>
        <fullName evidence="3">Uncharacterized protein</fullName>
    </submittedName>
</protein>
<dbReference type="HOGENOM" id="CLU_1849844_0_0_1"/>
<dbReference type="PANTHER" id="PTHR35184">
    <property type="entry name" value="YALI0C10208P"/>
    <property type="match status" value="1"/>
</dbReference>
<evidence type="ECO:0000313" key="3">
    <source>
        <dbReference type="EMBL" id="EMG47181.1"/>
    </source>
</evidence>
<keyword evidence="4" id="KW-1185">Reference proteome</keyword>
<feature type="compositionally biased region" description="Basic and acidic residues" evidence="1">
    <location>
        <begin position="112"/>
        <end position="139"/>
    </location>
</feature>
<dbReference type="Proteomes" id="UP000011777">
    <property type="component" value="Unassembled WGS sequence"/>
</dbReference>
<evidence type="ECO:0000256" key="1">
    <source>
        <dbReference type="SAM" id="MobiDB-lite"/>
    </source>
</evidence>
<dbReference type="AlphaFoldDB" id="M3ILD9"/>
<keyword evidence="2" id="KW-0812">Transmembrane</keyword>
<accession>M3ILD9</accession>
<dbReference type="Pfam" id="PF11309">
    <property type="entry name" value="DUF3112"/>
    <property type="match status" value="1"/>
</dbReference>
<evidence type="ECO:0000256" key="2">
    <source>
        <dbReference type="SAM" id="Phobius"/>
    </source>
</evidence>
<sequence length="139" mass="16579">RQHRYASDAESKWFMYVCWGVFEVIINVLYIVGRVDLRFYRPDILPAKVRSIITAEQSYYPSEDEDEDGVRPQTSPDPAYGGYHEPYSEEGSAFYDDEDDEDDGDWEWDFNTNHKEKRTSEENFESPRRHDDNESEFHF</sequence>
<dbReference type="STRING" id="1245528.M3ILD9"/>